<comment type="caution">
    <text evidence="3">The sequence shown here is derived from an EMBL/GenBank/DDBJ whole genome shotgun (WGS) entry which is preliminary data.</text>
</comment>
<keyword evidence="4" id="KW-1185">Reference proteome</keyword>
<proteinExistence type="predicted"/>
<feature type="compositionally biased region" description="Pro residues" evidence="1">
    <location>
        <begin position="416"/>
        <end position="430"/>
    </location>
</feature>
<evidence type="ECO:0000256" key="1">
    <source>
        <dbReference type="SAM" id="MobiDB-lite"/>
    </source>
</evidence>
<gene>
    <name evidence="3" type="ORF">AAG570_001211</name>
</gene>
<dbReference type="Pfam" id="PF07530">
    <property type="entry name" value="PRE_C2HC"/>
    <property type="match status" value="1"/>
</dbReference>
<evidence type="ECO:0000313" key="4">
    <source>
        <dbReference type="Proteomes" id="UP001558652"/>
    </source>
</evidence>
<feature type="domain" description="Pre-C2HC" evidence="2">
    <location>
        <begin position="262"/>
        <end position="330"/>
    </location>
</feature>
<dbReference type="Proteomes" id="UP001558652">
    <property type="component" value="Unassembled WGS sequence"/>
</dbReference>
<evidence type="ECO:0000259" key="2">
    <source>
        <dbReference type="SMART" id="SM00596"/>
    </source>
</evidence>
<evidence type="ECO:0000313" key="3">
    <source>
        <dbReference type="EMBL" id="KAL1124587.1"/>
    </source>
</evidence>
<accession>A0ABD0YMX7</accession>
<name>A0ABD0YMX7_9HEMI</name>
<feature type="compositionally biased region" description="Polar residues" evidence="1">
    <location>
        <begin position="491"/>
        <end position="502"/>
    </location>
</feature>
<dbReference type="SMART" id="SM00596">
    <property type="entry name" value="PRE_C2HC"/>
    <property type="match status" value="1"/>
</dbReference>
<reference evidence="3 4" key="1">
    <citation type="submission" date="2024-07" db="EMBL/GenBank/DDBJ databases">
        <title>Chromosome-level genome assembly of the water stick insect Ranatra chinensis (Heteroptera: Nepidae).</title>
        <authorList>
            <person name="Liu X."/>
        </authorList>
    </citation>
    <scope>NUCLEOTIDE SEQUENCE [LARGE SCALE GENOMIC DNA]</scope>
    <source>
        <strain evidence="3">Cailab_2021Rc</strain>
        <tissue evidence="3">Muscle</tissue>
    </source>
</reference>
<protein>
    <recommendedName>
        <fullName evidence="2">Pre-C2HC domain-containing protein</fullName>
    </recommendedName>
</protein>
<feature type="region of interest" description="Disordered" evidence="1">
    <location>
        <begin position="399"/>
        <end position="513"/>
    </location>
</feature>
<sequence length="581" mass="64506">MASKRRNIFHKNHPFVIIRDIWEIKKTKIKGVNGVMEEATRWWLVVIRGDSASKSRGRRLFNLRGGFKGRDVWFDWKSRGGIENGELLTENTGFGRCFLFWLNATIQYHRSNPTSPQRPVEVHAPGTPPEEEYIDLPGTSSGPIREPPITLPVTPSTVLRDMTGNHPDAASATATCKPPPIHIAEVSDFVGLCTAIAALVGPDGFECKSRLREVMVSPSTPSNYRAIITYLSSKNYPYHTYQIKTDKAYRVVFRDLHQNTPLDIIRREIENHGHRVRAVSNVLHPKTKERLPLFFIDLEPAANNAEIFKLKKIYFSSIRIEEPHKRRDIVQCTRCQQYRHTKGYCNRPARCVRCGGEHESATCIKTRETAATCALCGGDHPANYKGCNVYKDLQKITKPLGNRRDIPPATREPISTHPPAPPVISCPPPRAVVSEPPAGSRPTAQGTTSANVTEPNVNHPHYSHLPQPKPHTHPAPSSFPQVVSKPKTKNRPATTTPFNTPHAQHKISHTLPPTGASTIPAALSSNTTPVLPIQIATALASFTNEFRTLASDLIAALTSLSSLLTTLTSAHLTIYNQYGNQ</sequence>
<dbReference type="InterPro" id="IPR006579">
    <property type="entry name" value="Pre_C2HC_dom"/>
</dbReference>
<organism evidence="3 4">
    <name type="scientific">Ranatra chinensis</name>
    <dbReference type="NCBI Taxonomy" id="642074"/>
    <lineage>
        <taxon>Eukaryota</taxon>
        <taxon>Metazoa</taxon>
        <taxon>Ecdysozoa</taxon>
        <taxon>Arthropoda</taxon>
        <taxon>Hexapoda</taxon>
        <taxon>Insecta</taxon>
        <taxon>Pterygota</taxon>
        <taxon>Neoptera</taxon>
        <taxon>Paraneoptera</taxon>
        <taxon>Hemiptera</taxon>
        <taxon>Heteroptera</taxon>
        <taxon>Panheteroptera</taxon>
        <taxon>Nepomorpha</taxon>
        <taxon>Nepidae</taxon>
        <taxon>Ranatrinae</taxon>
        <taxon>Ranatra</taxon>
    </lineage>
</organism>
<dbReference type="AlphaFoldDB" id="A0ABD0YMX7"/>
<dbReference type="EMBL" id="JBFDAA010000010">
    <property type="protein sequence ID" value="KAL1124587.1"/>
    <property type="molecule type" value="Genomic_DNA"/>
</dbReference>
<feature type="compositionally biased region" description="Polar residues" evidence="1">
    <location>
        <begin position="442"/>
        <end position="456"/>
    </location>
</feature>